<dbReference type="AlphaFoldDB" id="A0A9P9J982"/>
<evidence type="ECO:0000313" key="2">
    <source>
        <dbReference type="Proteomes" id="UP000717696"/>
    </source>
</evidence>
<evidence type="ECO:0000313" key="1">
    <source>
        <dbReference type="EMBL" id="KAH7146913.1"/>
    </source>
</evidence>
<organism evidence="1 2">
    <name type="scientific">Dactylonectria estremocensis</name>
    <dbReference type="NCBI Taxonomy" id="1079267"/>
    <lineage>
        <taxon>Eukaryota</taxon>
        <taxon>Fungi</taxon>
        <taxon>Dikarya</taxon>
        <taxon>Ascomycota</taxon>
        <taxon>Pezizomycotina</taxon>
        <taxon>Sordariomycetes</taxon>
        <taxon>Hypocreomycetidae</taxon>
        <taxon>Hypocreales</taxon>
        <taxon>Nectriaceae</taxon>
        <taxon>Dactylonectria</taxon>
    </lineage>
</organism>
<proteinExistence type="predicted"/>
<keyword evidence="2" id="KW-1185">Reference proteome</keyword>
<accession>A0A9P9J982</accession>
<sequence length="265" mass="28589">MKQPCESLAAINVAGQEIPEGILGFNSGATKSDSDLKDQSDFEEEFNTAQALRGSPGLFNSVRLYTMIQAGTTNDPILAFPAAFEINTSMLLRICYSSTETIENELTAMNNAINTEDLYRSSESGVEKEAGLGQGPDIIVQFICKVRSTIKGTILGSKPVGHLSTDLYPYYKQDKGNSFMINPSGLLKLDTTCLGPILERLLLGAIDCLGNITEDLSTTARFNLTCAPDSGAPAAINLQSESFILSNRSQLNAHGLFSMKKPGRF</sequence>
<reference evidence="1" key="1">
    <citation type="journal article" date="2021" name="Nat. Commun.">
        <title>Genetic determinants of endophytism in the Arabidopsis root mycobiome.</title>
        <authorList>
            <person name="Mesny F."/>
            <person name="Miyauchi S."/>
            <person name="Thiergart T."/>
            <person name="Pickel B."/>
            <person name="Atanasova L."/>
            <person name="Karlsson M."/>
            <person name="Huettel B."/>
            <person name="Barry K.W."/>
            <person name="Haridas S."/>
            <person name="Chen C."/>
            <person name="Bauer D."/>
            <person name="Andreopoulos W."/>
            <person name="Pangilinan J."/>
            <person name="LaButti K."/>
            <person name="Riley R."/>
            <person name="Lipzen A."/>
            <person name="Clum A."/>
            <person name="Drula E."/>
            <person name="Henrissat B."/>
            <person name="Kohler A."/>
            <person name="Grigoriev I.V."/>
            <person name="Martin F.M."/>
            <person name="Hacquard S."/>
        </authorList>
    </citation>
    <scope>NUCLEOTIDE SEQUENCE</scope>
    <source>
        <strain evidence="1">MPI-CAGE-AT-0021</strain>
    </source>
</reference>
<dbReference type="EMBL" id="JAGMUU010000008">
    <property type="protein sequence ID" value="KAH7146913.1"/>
    <property type="molecule type" value="Genomic_DNA"/>
</dbReference>
<dbReference type="OrthoDB" id="77201at2759"/>
<name>A0A9P9J982_9HYPO</name>
<dbReference type="Proteomes" id="UP000717696">
    <property type="component" value="Unassembled WGS sequence"/>
</dbReference>
<protein>
    <submittedName>
        <fullName evidence="1">GPI-anchored cell wall beta-1,3-endoglucanase EglC</fullName>
    </submittedName>
</protein>
<comment type="caution">
    <text evidence="1">The sequence shown here is derived from an EMBL/GenBank/DDBJ whole genome shotgun (WGS) entry which is preliminary data.</text>
</comment>
<gene>
    <name evidence="1" type="ORF">B0J13DRAFT_664635</name>
</gene>